<keyword evidence="1" id="KW-0812">Transmembrane</keyword>
<name>A0ABV7CEN9_9VIBR</name>
<feature type="transmembrane region" description="Helical" evidence="1">
    <location>
        <begin position="48"/>
        <end position="68"/>
    </location>
</feature>
<dbReference type="EMBL" id="JBHRSE010000111">
    <property type="protein sequence ID" value="MFC3025250.1"/>
    <property type="molecule type" value="Genomic_DNA"/>
</dbReference>
<feature type="transmembrane region" description="Helical" evidence="1">
    <location>
        <begin position="96"/>
        <end position="129"/>
    </location>
</feature>
<dbReference type="RefSeq" id="WP_123014463.1">
    <property type="nucleotide sequence ID" value="NZ_AP024912.1"/>
</dbReference>
<keyword evidence="1" id="KW-1133">Transmembrane helix</keyword>
<keyword evidence="4" id="KW-1185">Reference proteome</keyword>
<accession>A0ABV7CEN9</accession>
<proteinExistence type="predicted"/>
<evidence type="ECO:0000259" key="2">
    <source>
        <dbReference type="Pfam" id="PF07331"/>
    </source>
</evidence>
<feature type="transmembrane region" description="Helical" evidence="1">
    <location>
        <begin position="12"/>
        <end position="36"/>
    </location>
</feature>
<organism evidence="3 4">
    <name type="scientific">Vibrio zhugei</name>
    <dbReference type="NCBI Taxonomy" id="2479546"/>
    <lineage>
        <taxon>Bacteria</taxon>
        <taxon>Pseudomonadati</taxon>
        <taxon>Pseudomonadota</taxon>
        <taxon>Gammaproteobacteria</taxon>
        <taxon>Vibrionales</taxon>
        <taxon>Vibrionaceae</taxon>
        <taxon>Vibrio</taxon>
    </lineage>
</organism>
<sequence>MSQSKHSTTSKNVNWDGATGLFSIAFGGAYGGYALLLPQPMFGNPYEAIFMPLAIAAIAIIIGVLLIIKGGIRPSLSALQALLNESETHKANRRKIALTCLISLVYAATFEHLGYVVSTFIFMFAMLWVTCGGQHWKKSAIIAAAFALGIYGLFNQLLAVNLPSFPFLN</sequence>
<feature type="transmembrane region" description="Helical" evidence="1">
    <location>
        <begin position="141"/>
        <end position="162"/>
    </location>
</feature>
<gene>
    <name evidence="3" type="ORF">ACFODT_15705</name>
</gene>
<feature type="domain" description="DUF1468" evidence="2">
    <location>
        <begin position="19"/>
        <end position="163"/>
    </location>
</feature>
<comment type="caution">
    <text evidence="3">The sequence shown here is derived from an EMBL/GenBank/DDBJ whole genome shotgun (WGS) entry which is preliminary data.</text>
</comment>
<dbReference type="InterPro" id="IPR009936">
    <property type="entry name" value="DUF1468"/>
</dbReference>
<dbReference type="Proteomes" id="UP001595384">
    <property type="component" value="Unassembled WGS sequence"/>
</dbReference>
<reference evidence="4" key="1">
    <citation type="journal article" date="2019" name="Int. J. Syst. Evol. Microbiol.">
        <title>The Global Catalogue of Microorganisms (GCM) 10K type strain sequencing project: providing services to taxonomists for standard genome sequencing and annotation.</title>
        <authorList>
            <consortium name="The Broad Institute Genomics Platform"/>
            <consortium name="The Broad Institute Genome Sequencing Center for Infectious Disease"/>
            <person name="Wu L."/>
            <person name="Ma J."/>
        </authorList>
    </citation>
    <scope>NUCLEOTIDE SEQUENCE [LARGE SCALE GENOMIC DNA]</scope>
    <source>
        <strain evidence="4">KCTC 62784</strain>
    </source>
</reference>
<dbReference type="Pfam" id="PF07331">
    <property type="entry name" value="TctB"/>
    <property type="match status" value="1"/>
</dbReference>
<evidence type="ECO:0000313" key="3">
    <source>
        <dbReference type="EMBL" id="MFC3025250.1"/>
    </source>
</evidence>
<protein>
    <submittedName>
        <fullName evidence="3">Tripartite tricarboxylate transporter TctB family protein</fullName>
    </submittedName>
</protein>
<keyword evidence="1" id="KW-0472">Membrane</keyword>
<evidence type="ECO:0000256" key="1">
    <source>
        <dbReference type="SAM" id="Phobius"/>
    </source>
</evidence>
<evidence type="ECO:0000313" key="4">
    <source>
        <dbReference type="Proteomes" id="UP001595384"/>
    </source>
</evidence>